<feature type="transmembrane region" description="Helical" evidence="6">
    <location>
        <begin position="240"/>
        <end position="263"/>
    </location>
</feature>
<dbReference type="GeneID" id="89228412"/>
<dbReference type="EMBL" id="CP131061">
    <property type="protein sequence ID" value="WNY27203.1"/>
    <property type="molecule type" value="Genomic_DNA"/>
</dbReference>
<organism evidence="7 8">
    <name type="scientific">Methanolapillus ohkumae</name>
    <dbReference type="NCBI Taxonomy" id="3028298"/>
    <lineage>
        <taxon>Archaea</taxon>
        <taxon>Methanobacteriati</taxon>
        <taxon>Methanobacteriota</taxon>
        <taxon>Stenosarchaea group</taxon>
        <taxon>Methanomicrobia</taxon>
        <taxon>Methanosarcinales</taxon>
        <taxon>Methanosarcinaceae</taxon>
        <taxon>Methanolapillus</taxon>
    </lineage>
</organism>
<dbReference type="Proteomes" id="UP001304970">
    <property type="component" value="Chromosome"/>
</dbReference>
<evidence type="ECO:0000256" key="1">
    <source>
        <dbReference type="ARBA" id="ARBA00004651"/>
    </source>
</evidence>
<evidence type="ECO:0000313" key="7">
    <source>
        <dbReference type="EMBL" id="WNY27203.1"/>
    </source>
</evidence>
<feature type="transmembrane region" description="Helical" evidence="6">
    <location>
        <begin position="115"/>
        <end position="136"/>
    </location>
</feature>
<dbReference type="GO" id="GO:0043190">
    <property type="term" value="C:ATP-binding cassette (ABC) transporter complex"/>
    <property type="evidence" value="ECO:0007669"/>
    <property type="project" value="InterPro"/>
</dbReference>
<dbReference type="InterPro" id="IPR051611">
    <property type="entry name" value="ECF_transporter_component"/>
</dbReference>
<keyword evidence="3 6" id="KW-0812">Transmembrane</keyword>
<name>A0AA97A6C6_9EURY</name>
<dbReference type="GO" id="GO:0006824">
    <property type="term" value="P:cobalt ion transport"/>
    <property type="evidence" value="ECO:0007669"/>
    <property type="project" value="InterPro"/>
</dbReference>
<keyword evidence="8" id="KW-1185">Reference proteome</keyword>
<dbReference type="Pfam" id="PF02361">
    <property type="entry name" value="CbiQ"/>
    <property type="match status" value="1"/>
</dbReference>
<evidence type="ECO:0000256" key="4">
    <source>
        <dbReference type="ARBA" id="ARBA00022989"/>
    </source>
</evidence>
<keyword evidence="2" id="KW-1003">Cell membrane</keyword>
<dbReference type="RefSeq" id="WP_338097181.1">
    <property type="nucleotide sequence ID" value="NZ_CP131061.1"/>
</dbReference>
<evidence type="ECO:0000256" key="5">
    <source>
        <dbReference type="ARBA" id="ARBA00023136"/>
    </source>
</evidence>
<dbReference type="PANTHER" id="PTHR34857">
    <property type="entry name" value="SLL0384 PROTEIN"/>
    <property type="match status" value="1"/>
</dbReference>
<dbReference type="InterPro" id="IPR003339">
    <property type="entry name" value="ABC/ECF_trnsptr_transmembrane"/>
</dbReference>
<feature type="transmembrane region" description="Helical" evidence="6">
    <location>
        <begin position="32"/>
        <end position="65"/>
    </location>
</feature>
<keyword evidence="4 6" id="KW-1133">Transmembrane helix</keyword>
<dbReference type="InterPro" id="IPR012809">
    <property type="entry name" value="ECF_CbiQ"/>
</dbReference>
<dbReference type="AlphaFoldDB" id="A0AA97A6C6"/>
<feature type="transmembrane region" description="Helical" evidence="6">
    <location>
        <begin position="148"/>
        <end position="167"/>
    </location>
</feature>
<evidence type="ECO:0000256" key="3">
    <source>
        <dbReference type="ARBA" id="ARBA00022692"/>
    </source>
</evidence>
<evidence type="ECO:0000313" key="8">
    <source>
        <dbReference type="Proteomes" id="UP001304970"/>
    </source>
</evidence>
<comment type="subcellular location">
    <subcellularLocation>
        <location evidence="1">Cell membrane</location>
        <topology evidence="1">Multi-pass membrane protein</topology>
    </subcellularLocation>
</comment>
<feature type="transmembrane region" description="Helical" evidence="6">
    <location>
        <begin position="71"/>
        <end position="94"/>
    </location>
</feature>
<protein>
    <submittedName>
        <fullName evidence="7">Energy-coupling factor transporter transmembrane protein EcfT</fullName>
    </submittedName>
</protein>
<dbReference type="CDD" id="cd16914">
    <property type="entry name" value="EcfT"/>
    <property type="match status" value="1"/>
</dbReference>
<gene>
    <name evidence="7" type="primary">ecfT_1</name>
    <name evidence="7" type="ORF">MsAm2_09940</name>
</gene>
<keyword evidence="5 6" id="KW-0472">Membrane</keyword>
<dbReference type="PANTHER" id="PTHR34857:SF2">
    <property type="entry name" value="SLL0384 PROTEIN"/>
    <property type="match status" value="1"/>
</dbReference>
<proteinExistence type="predicted"/>
<sequence>MNTICRDKMKLPAEIYSTLNSPIHRMNPMTKVIVFLLLVFSVSIVRSAESAAFILILAVVIWAFSKLPAGYVLRTMAMPFLFIFLFVLALLVSVDGENIYSIWIFNVTAEGMEQAALILIRATAALLLMTILLGTTKFDMIVKVLYDLKVPAFILQILMFSYRYIFVFSKESESMKHSMASKGFTPKISMRSLSSVSNTIAMLFINSFERGEAVFQSMASKGYSGKPGIITKNKMYAKDYIFVAAGIIVAIGIQIPVILPMILN</sequence>
<reference evidence="7 8" key="1">
    <citation type="submission" date="2023-07" db="EMBL/GenBank/DDBJ databases">
        <title>Closed genome sequence of Methanosarcinaceae archaeon Am2.</title>
        <authorList>
            <person name="Poehlein A."/>
            <person name="Protasov E."/>
            <person name="Platt K."/>
            <person name="Reeh H."/>
            <person name="Daniel R."/>
            <person name="Brune A."/>
        </authorList>
    </citation>
    <scope>NUCLEOTIDE SEQUENCE [LARGE SCALE GENOMIC DNA]</scope>
    <source>
        <strain evidence="7 8">Am2</strain>
    </source>
</reference>
<accession>A0AA97A6C6</accession>
<evidence type="ECO:0000256" key="2">
    <source>
        <dbReference type="ARBA" id="ARBA00022475"/>
    </source>
</evidence>
<evidence type="ECO:0000256" key="6">
    <source>
        <dbReference type="SAM" id="Phobius"/>
    </source>
</evidence>
<dbReference type="NCBIfam" id="TIGR02454">
    <property type="entry name" value="ECF_T_CbiQ"/>
    <property type="match status" value="1"/>
</dbReference>